<accession>A0A1B6E7Z6</accession>
<protein>
    <submittedName>
        <fullName evidence="1">Uncharacterized protein</fullName>
    </submittedName>
</protein>
<dbReference type="AlphaFoldDB" id="A0A1B6E7Z6"/>
<reference evidence="1" key="1">
    <citation type="submission" date="2015-12" db="EMBL/GenBank/DDBJ databases">
        <title>De novo transcriptome assembly of four potential Pierce s Disease insect vectors from Arizona vineyards.</title>
        <authorList>
            <person name="Tassone E.E."/>
        </authorList>
    </citation>
    <scope>NUCLEOTIDE SEQUENCE</scope>
</reference>
<gene>
    <name evidence="1" type="ORF">g.2857</name>
</gene>
<feature type="non-terminal residue" evidence="1">
    <location>
        <position position="1"/>
    </location>
</feature>
<organism evidence="1">
    <name type="scientific">Clastoptera arizonana</name>
    <name type="common">Arizona spittle bug</name>
    <dbReference type="NCBI Taxonomy" id="38151"/>
    <lineage>
        <taxon>Eukaryota</taxon>
        <taxon>Metazoa</taxon>
        <taxon>Ecdysozoa</taxon>
        <taxon>Arthropoda</taxon>
        <taxon>Hexapoda</taxon>
        <taxon>Insecta</taxon>
        <taxon>Pterygota</taxon>
        <taxon>Neoptera</taxon>
        <taxon>Paraneoptera</taxon>
        <taxon>Hemiptera</taxon>
        <taxon>Auchenorrhyncha</taxon>
        <taxon>Cercopoidea</taxon>
        <taxon>Clastopteridae</taxon>
        <taxon>Clastoptera</taxon>
    </lineage>
</organism>
<sequence length="104" mass="11337">LECPGPTKTSLFTVLDQVSSPIQSLSVYELDKTITSLTNDFFSHSNKNKPLADIAEQFESPGRRLLHGNQSESRVLELGVWKTGSDPAEVVDRSVQPPVSGPGR</sequence>
<name>A0A1B6E7Z6_9HEMI</name>
<proteinExistence type="predicted"/>
<dbReference type="EMBL" id="GEDC01003240">
    <property type="protein sequence ID" value="JAS34058.1"/>
    <property type="molecule type" value="Transcribed_RNA"/>
</dbReference>
<evidence type="ECO:0000313" key="1">
    <source>
        <dbReference type="EMBL" id="JAS34058.1"/>
    </source>
</evidence>